<name>C0QQ45_PERMH</name>
<evidence type="ECO:0000256" key="1">
    <source>
        <dbReference type="SAM" id="Coils"/>
    </source>
</evidence>
<evidence type="ECO:0000313" key="4">
    <source>
        <dbReference type="Proteomes" id="UP000001366"/>
    </source>
</evidence>
<dbReference type="PaxDb" id="123214-PERMA_1005"/>
<feature type="domain" description="PilZ" evidence="2">
    <location>
        <begin position="248"/>
        <end position="349"/>
    </location>
</feature>
<dbReference type="Gene3D" id="2.40.10.220">
    <property type="entry name" value="predicted glycosyltransferase like domains"/>
    <property type="match status" value="1"/>
</dbReference>
<protein>
    <submittedName>
        <fullName evidence="3">Type IV pilus assembly protein PilZ</fullName>
    </submittedName>
</protein>
<dbReference type="Pfam" id="PF07238">
    <property type="entry name" value="PilZ"/>
    <property type="match status" value="1"/>
</dbReference>
<evidence type="ECO:0000313" key="3">
    <source>
        <dbReference type="EMBL" id="ACO03219.1"/>
    </source>
</evidence>
<dbReference type="EMBL" id="CP001230">
    <property type="protein sequence ID" value="ACO03219.1"/>
    <property type="molecule type" value="Genomic_DNA"/>
</dbReference>
<dbReference type="SUPFAM" id="SSF141371">
    <property type="entry name" value="PilZ domain-like"/>
    <property type="match status" value="1"/>
</dbReference>
<dbReference type="STRING" id="123214.PERMA_1005"/>
<gene>
    <name evidence="3" type="ordered locus">PERMA_1005</name>
</gene>
<dbReference type="RefSeq" id="WP_012675458.1">
    <property type="nucleotide sequence ID" value="NC_012440.1"/>
</dbReference>
<dbReference type="HOGENOM" id="CLU_764734_0_0_0"/>
<dbReference type="eggNOG" id="COG3706">
    <property type="taxonomic scope" value="Bacteria"/>
</dbReference>
<dbReference type="AlphaFoldDB" id="C0QQ45"/>
<dbReference type="Proteomes" id="UP000001366">
    <property type="component" value="Chromosome"/>
</dbReference>
<dbReference type="InterPro" id="IPR009875">
    <property type="entry name" value="PilZ_domain"/>
</dbReference>
<dbReference type="KEGG" id="pmx:PERMA_1005"/>
<accession>C0QQ45</accession>
<evidence type="ECO:0000259" key="2">
    <source>
        <dbReference type="Pfam" id="PF07238"/>
    </source>
</evidence>
<dbReference type="OrthoDB" id="13949at2"/>
<sequence>MEKKVKDLWEKLSDENDFFAAYQGVFADNFASLMKSNIKLKIPETALKKLGNDIYKTLFIVKKQPEKELYHLSLKMYQTKTEIKSVLSKLFMIMIKDFIDHLVEKSDDINPVKTLISLIDLYIQSIERANMDYINSLENTIEKIKKEKQEVEENEIILLLETSPDRVSIIDYFYEVPVICKSKLKSIHKNEAVFNVKHCIFKIFEPGHYVFIRIGDLSKPIKALIKDINYQHGILTLTEFSFSEIPQEKRKFVRVRVKDKILITLQKGSKTIEGFIDDISVGGIGVFTVMIDDLQVGDKLHISFILNNKDFDVMGEIKYITQLEDMYRIGIQFLDLSVKHEDIIGEFVMKRQFEILKKLREL</sequence>
<keyword evidence="1" id="KW-0175">Coiled coil</keyword>
<organism evidence="3 4">
    <name type="scientific">Persephonella marina (strain DSM 14350 / EX-H1)</name>
    <dbReference type="NCBI Taxonomy" id="123214"/>
    <lineage>
        <taxon>Bacteria</taxon>
        <taxon>Pseudomonadati</taxon>
        <taxon>Aquificota</taxon>
        <taxon>Aquificia</taxon>
        <taxon>Aquificales</taxon>
        <taxon>Hydrogenothermaceae</taxon>
        <taxon>Persephonella</taxon>
    </lineage>
</organism>
<keyword evidence="4" id="KW-1185">Reference proteome</keyword>
<dbReference type="GO" id="GO:0035438">
    <property type="term" value="F:cyclic-di-GMP binding"/>
    <property type="evidence" value="ECO:0007669"/>
    <property type="project" value="InterPro"/>
</dbReference>
<proteinExistence type="predicted"/>
<feature type="coiled-coil region" evidence="1">
    <location>
        <begin position="130"/>
        <end position="161"/>
    </location>
</feature>
<reference evidence="3 4" key="1">
    <citation type="journal article" date="2009" name="J. Bacteriol.">
        <title>Complete and draft genome sequences of six members of the Aquificales.</title>
        <authorList>
            <person name="Reysenbach A.L."/>
            <person name="Hamamura N."/>
            <person name="Podar M."/>
            <person name="Griffiths E."/>
            <person name="Ferreira S."/>
            <person name="Hochstein R."/>
            <person name="Heidelberg J."/>
            <person name="Johnson J."/>
            <person name="Mead D."/>
            <person name="Pohorille A."/>
            <person name="Sarmiento M."/>
            <person name="Schweighofer K."/>
            <person name="Seshadri R."/>
            <person name="Voytek M.A."/>
        </authorList>
    </citation>
    <scope>NUCLEOTIDE SEQUENCE [LARGE SCALE GENOMIC DNA]</scope>
    <source>
        <strain evidence="4">DSM 14350 / EX-H1</strain>
    </source>
</reference>